<evidence type="ECO:0000256" key="1">
    <source>
        <dbReference type="SAM" id="MobiDB-lite"/>
    </source>
</evidence>
<sequence length="171" mass="19168">MATREQSQEALVQDEVESEDEEEEEGGDGEEDEVEKLEAQVNEMAQKLLNYRATFPDQLKSTLSSVLVARRPLIPTHFDSGSESEPGTSDDPNQDVVRPIGTGNEASAGNEQENEKIKLLKQKITSNTTTIPVVLKRMKDCMKRIDDLDSDNGITIHPVFKRKRKTDLLLQ</sequence>
<feature type="compositionally biased region" description="Polar residues" evidence="1">
    <location>
        <begin position="79"/>
        <end position="91"/>
    </location>
</feature>
<gene>
    <name evidence="2" type="ORF">OLC1_LOCUS11325</name>
</gene>
<protein>
    <submittedName>
        <fullName evidence="2">OLC1v1039237C1</fullName>
    </submittedName>
</protein>
<evidence type="ECO:0000313" key="3">
    <source>
        <dbReference type="Proteomes" id="UP001161247"/>
    </source>
</evidence>
<feature type="compositionally biased region" description="Acidic residues" evidence="1">
    <location>
        <begin position="12"/>
        <end position="34"/>
    </location>
</feature>
<dbReference type="AlphaFoldDB" id="A0AAV1D2N3"/>
<feature type="compositionally biased region" description="Polar residues" evidence="1">
    <location>
        <begin position="1"/>
        <end position="10"/>
    </location>
</feature>
<evidence type="ECO:0000313" key="2">
    <source>
        <dbReference type="EMBL" id="CAI9101821.1"/>
    </source>
</evidence>
<proteinExistence type="predicted"/>
<reference evidence="2" key="1">
    <citation type="submission" date="2023-03" db="EMBL/GenBank/DDBJ databases">
        <authorList>
            <person name="Julca I."/>
        </authorList>
    </citation>
    <scope>NUCLEOTIDE SEQUENCE</scope>
</reference>
<feature type="region of interest" description="Disordered" evidence="1">
    <location>
        <begin position="76"/>
        <end position="114"/>
    </location>
</feature>
<dbReference type="PANTHER" id="PTHR36045:SF2">
    <property type="entry name" value="OS04G0558500 PROTEIN"/>
    <property type="match status" value="1"/>
</dbReference>
<keyword evidence="3" id="KW-1185">Reference proteome</keyword>
<dbReference type="Proteomes" id="UP001161247">
    <property type="component" value="Chromosome 4"/>
</dbReference>
<feature type="region of interest" description="Disordered" evidence="1">
    <location>
        <begin position="1"/>
        <end position="34"/>
    </location>
</feature>
<organism evidence="2 3">
    <name type="scientific">Oldenlandia corymbosa var. corymbosa</name>
    <dbReference type="NCBI Taxonomy" id="529605"/>
    <lineage>
        <taxon>Eukaryota</taxon>
        <taxon>Viridiplantae</taxon>
        <taxon>Streptophyta</taxon>
        <taxon>Embryophyta</taxon>
        <taxon>Tracheophyta</taxon>
        <taxon>Spermatophyta</taxon>
        <taxon>Magnoliopsida</taxon>
        <taxon>eudicotyledons</taxon>
        <taxon>Gunneridae</taxon>
        <taxon>Pentapetalae</taxon>
        <taxon>asterids</taxon>
        <taxon>lamiids</taxon>
        <taxon>Gentianales</taxon>
        <taxon>Rubiaceae</taxon>
        <taxon>Rubioideae</taxon>
        <taxon>Spermacoceae</taxon>
        <taxon>Hedyotis-Oldenlandia complex</taxon>
        <taxon>Oldenlandia</taxon>
    </lineage>
</organism>
<dbReference type="EMBL" id="OX459121">
    <property type="protein sequence ID" value="CAI9101821.1"/>
    <property type="molecule type" value="Genomic_DNA"/>
</dbReference>
<accession>A0AAV1D2N3</accession>
<dbReference type="PANTHER" id="PTHR36045">
    <property type="entry name" value="OS04G0558500 PROTEIN"/>
    <property type="match status" value="1"/>
</dbReference>
<name>A0AAV1D2N3_OLDCO</name>